<reference evidence="6 7" key="1">
    <citation type="journal article" date="2014" name="Curr. Microbiol.">
        <title>Spirosoma radiotolerans sp. nov., a gamma-radiation-resistant bacterium isolated from gamma ray-irradiated soil.</title>
        <authorList>
            <person name="Lee J.J."/>
            <person name="Srinivasan S."/>
            <person name="Lim S."/>
            <person name="Joe M."/>
            <person name="Im S."/>
            <person name="Bae S.I."/>
            <person name="Park K.R."/>
            <person name="Han J.H."/>
            <person name="Park S.H."/>
            <person name="Joo B.M."/>
            <person name="Park S.J."/>
            <person name="Kim M.K."/>
        </authorList>
    </citation>
    <scope>NUCLEOTIDE SEQUENCE [LARGE SCALE GENOMIC DNA]</scope>
    <source>
        <strain evidence="6 7">DG5A</strain>
    </source>
</reference>
<keyword evidence="3 6" id="KW-0808">Transferase</keyword>
<accession>A0A0E3V784</accession>
<name>A0A0E3V784_9BACT</name>
<dbReference type="GO" id="GO:0016757">
    <property type="term" value="F:glycosyltransferase activity"/>
    <property type="evidence" value="ECO:0007669"/>
    <property type="project" value="UniProtKB-KW"/>
</dbReference>
<evidence type="ECO:0000256" key="2">
    <source>
        <dbReference type="ARBA" id="ARBA00022676"/>
    </source>
</evidence>
<dbReference type="Gene3D" id="3.90.550.10">
    <property type="entry name" value="Spore Coat Polysaccharide Biosynthesis Protein SpsA, Chain A"/>
    <property type="match status" value="1"/>
</dbReference>
<keyword evidence="4" id="KW-0812">Transmembrane</keyword>
<dbReference type="PANTHER" id="PTHR43630">
    <property type="entry name" value="POLY-BETA-1,6-N-ACETYL-D-GLUCOSAMINE SYNTHASE"/>
    <property type="match status" value="1"/>
</dbReference>
<feature type="transmembrane region" description="Helical" evidence="4">
    <location>
        <begin position="6"/>
        <end position="34"/>
    </location>
</feature>
<evidence type="ECO:0000313" key="7">
    <source>
        <dbReference type="Proteomes" id="UP000033054"/>
    </source>
</evidence>
<feature type="transmembrane region" description="Helical" evidence="4">
    <location>
        <begin position="375"/>
        <end position="393"/>
    </location>
</feature>
<feature type="transmembrane region" description="Helical" evidence="4">
    <location>
        <begin position="306"/>
        <end position="327"/>
    </location>
</feature>
<keyword evidence="4" id="KW-1133">Transmembrane helix</keyword>
<dbReference type="STRING" id="1379870.SD10_09985"/>
<dbReference type="InterPro" id="IPR001173">
    <property type="entry name" value="Glyco_trans_2-like"/>
</dbReference>
<protein>
    <submittedName>
        <fullName evidence="6">Glycosyl transferase</fullName>
    </submittedName>
</protein>
<comment type="similarity">
    <text evidence="1">Belongs to the glycosyltransferase 2 family.</text>
</comment>
<feature type="transmembrane region" description="Helical" evidence="4">
    <location>
        <begin position="342"/>
        <end position="363"/>
    </location>
</feature>
<dbReference type="Proteomes" id="UP000033054">
    <property type="component" value="Chromosome"/>
</dbReference>
<evidence type="ECO:0000259" key="5">
    <source>
        <dbReference type="Pfam" id="PF00535"/>
    </source>
</evidence>
<organism evidence="6 7">
    <name type="scientific">Spirosoma radiotolerans</name>
    <dbReference type="NCBI Taxonomy" id="1379870"/>
    <lineage>
        <taxon>Bacteria</taxon>
        <taxon>Pseudomonadati</taxon>
        <taxon>Bacteroidota</taxon>
        <taxon>Cytophagia</taxon>
        <taxon>Cytophagales</taxon>
        <taxon>Cytophagaceae</taxon>
        <taxon>Spirosoma</taxon>
    </lineage>
</organism>
<keyword evidence="4" id="KW-0472">Membrane</keyword>
<dbReference type="HOGENOM" id="CLU_046109_0_0_10"/>
<dbReference type="OrthoDB" id="9766971at2"/>
<dbReference type="SUPFAM" id="SSF53448">
    <property type="entry name" value="Nucleotide-diphospho-sugar transferases"/>
    <property type="match status" value="1"/>
</dbReference>
<dbReference type="Pfam" id="PF00535">
    <property type="entry name" value="Glycos_transf_2"/>
    <property type="match status" value="1"/>
</dbReference>
<evidence type="ECO:0000256" key="4">
    <source>
        <dbReference type="SAM" id="Phobius"/>
    </source>
</evidence>
<evidence type="ECO:0000256" key="1">
    <source>
        <dbReference type="ARBA" id="ARBA00006739"/>
    </source>
</evidence>
<proteinExistence type="inferred from homology"/>
<dbReference type="KEGG" id="srd:SD10_09985"/>
<dbReference type="CDD" id="cd06439">
    <property type="entry name" value="CESA_like_1"/>
    <property type="match status" value="1"/>
</dbReference>
<dbReference type="AlphaFoldDB" id="A0A0E3V784"/>
<keyword evidence="7" id="KW-1185">Reference proteome</keyword>
<evidence type="ECO:0000256" key="3">
    <source>
        <dbReference type="ARBA" id="ARBA00022679"/>
    </source>
</evidence>
<feature type="domain" description="Glycosyltransferase 2-like" evidence="5">
    <location>
        <begin position="58"/>
        <end position="218"/>
    </location>
</feature>
<evidence type="ECO:0000313" key="6">
    <source>
        <dbReference type="EMBL" id="AKD55186.1"/>
    </source>
</evidence>
<keyword evidence="2" id="KW-0328">Glycosyltransferase</keyword>
<dbReference type="EMBL" id="CP010429">
    <property type="protein sequence ID" value="AKD55186.1"/>
    <property type="molecule type" value="Genomic_DNA"/>
</dbReference>
<sequence>MTLVYYILGWTFCLLTFLVFYTYLGYGLVAWVLVNLRAGQSKQAQGVVVSNQWPDVTMVVPAYNELAYLPDKLQNCLRQDYPVQHLHFLFVVEGSTDGSVEYLEKRKLNVPNLTILSGAQRLGKIAAMNKAMRLVNTPITIFTDANTELNPEAVSRLTKRFDDETVGAVTGEKRIRLQGEEAAAGSGEGLYWRYESFLKKLDAQLHTIVGAAGELFAIRTGLYEPVEADTLLDDFIISLRIASRGYRVDYVPDAYALERPSHSVAEEMKRKVRIATGGFQAIRRLAALLNIFTYGWLSFQYVSHRVLRWAVTPFCLPLLLLLNGLLLTQPEGPDNGLFSRSFWLILFSCQVAFYLIATVGYALENRQTRFKLTFVPFYFVFMNWCVLAGFARFCNGNLSGVWEKSRRAI</sequence>
<dbReference type="InterPro" id="IPR029044">
    <property type="entry name" value="Nucleotide-diphossugar_trans"/>
</dbReference>
<gene>
    <name evidence="6" type="ORF">SD10_09985</name>
</gene>
<dbReference type="PATRIC" id="fig|1379870.5.peg.2169"/>
<dbReference type="RefSeq" id="WP_046573673.1">
    <property type="nucleotide sequence ID" value="NZ_CP010429.1"/>
</dbReference>
<dbReference type="PANTHER" id="PTHR43630:SF1">
    <property type="entry name" value="POLY-BETA-1,6-N-ACETYL-D-GLUCOSAMINE SYNTHASE"/>
    <property type="match status" value="1"/>
</dbReference>